<dbReference type="OrthoDB" id="10068367at2759"/>
<dbReference type="PANTHER" id="PTHR24208">
    <property type="entry name" value="LIM/HOMEOBOX PROTEIN LHX"/>
    <property type="match status" value="1"/>
</dbReference>
<evidence type="ECO:0000259" key="13">
    <source>
        <dbReference type="PROSITE" id="PS50023"/>
    </source>
</evidence>
<dbReference type="PROSITE" id="PS00027">
    <property type="entry name" value="HOMEOBOX_1"/>
    <property type="match status" value="1"/>
</dbReference>
<evidence type="ECO:0000256" key="10">
    <source>
        <dbReference type="PROSITE-ProRule" id="PRU00125"/>
    </source>
</evidence>
<dbReference type="InterPro" id="IPR050453">
    <property type="entry name" value="LIM_Homeobox_TF"/>
</dbReference>
<dbReference type="GO" id="GO:0008270">
    <property type="term" value="F:zinc ion binding"/>
    <property type="evidence" value="ECO:0007669"/>
    <property type="project" value="InterPro"/>
</dbReference>
<feature type="domain" description="Homeobox" evidence="14">
    <location>
        <begin position="235"/>
        <end position="295"/>
    </location>
</feature>
<accession>E3LCT8</accession>
<dbReference type="eggNOG" id="KOG4577">
    <property type="taxonomic scope" value="Eukaryota"/>
</dbReference>
<evidence type="ECO:0000256" key="3">
    <source>
        <dbReference type="ARBA" id="ARBA00022737"/>
    </source>
</evidence>
<gene>
    <name evidence="15" type="primary">Cre-ceh-14</name>
    <name evidence="15" type="ORF">CRE_00056</name>
</gene>
<keyword evidence="2 10" id="KW-0479">Metal-binding</keyword>
<dbReference type="InterPro" id="IPR049594">
    <property type="entry name" value="Lhx3/4-like_LIM2"/>
</dbReference>
<dbReference type="GO" id="GO:0048666">
    <property type="term" value="P:neuron development"/>
    <property type="evidence" value="ECO:0007669"/>
    <property type="project" value="EnsemblMetazoa"/>
</dbReference>
<dbReference type="EMBL" id="DS268407">
    <property type="protein sequence ID" value="EFO82892.1"/>
    <property type="molecule type" value="Genomic_DNA"/>
</dbReference>
<evidence type="ECO:0000313" key="16">
    <source>
        <dbReference type="Proteomes" id="UP000008281"/>
    </source>
</evidence>
<dbReference type="GO" id="GO:0000981">
    <property type="term" value="F:DNA-binding transcription factor activity, RNA polymerase II-specific"/>
    <property type="evidence" value="ECO:0007669"/>
    <property type="project" value="InterPro"/>
</dbReference>
<dbReference type="FunFam" id="1.10.10.60:FF:000219">
    <property type="entry name" value="LIM/homeobox protein Lhx3"/>
    <property type="match status" value="1"/>
</dbReference>
<keyword evidence="5 10" id="KW-0440">LIM domain</keyword>
<evidence type="ECO:0000256" key="4">
    <source>
        <dbReference type="ARBA" id="ARBA00022833"/>
    </source>
</evidence>
<dbReference type="Pfam" id="PF00412">
    <property type="entry name" value="LIM"/>
    <property type="match status" value="2"/>
</dbReference>
<sequence>MSFFFCCIRLIHYNHKILSKIQKNVLIFSQVAKLYSYCLVLPEFNTLCLFSIAFSANMLSHNILTLGACDALDNHIVMCSTGLLSPQEDFTNVNAVHPNLGEAVCCLCDKEIRDRFVSKVNGRCYHSSCLRCSTCQDELGETCFLRDEFMYCRPHFYKKFGTKCASCTEGIVPDHVVRKASGHIYHVECFTCFICKRTLETGEEFYLIADDARLVCKDDYEQARDKHTAESEGDGSNKRPRTTISAKSLDTLKQAYQASSKPARHVREQLAAETGLDMRVVQVWFQNRRAKEKRLKKDAGRRWKTSANRAESDSNSPIESINGQSPNYLYLDQAMDDGNESNYIFQSREQSPDKYFRNETPSTDPPQMHLAAPGVLSSSFSSQLPLSTNVYNLPPPDSHIITHISTQFI</sequence>
<name>E3LCT8_CAERE</name>
<dbReference type="InterPro" id="IPR001781">
    <property type="entry name" value="Znf_LIM"/>
</dbReference>
<dbReference type="FunFam" id="2.10.110.10:FF:000032">
    <property type="entry name" value="LIM/homeobox protein Lhx3"/>
    <property type="match status" value="1"/>
</dbReference>
<dbReference type="InParanoid" id="E3LCT8"/>
<dbReference type="GO" id="GO:0005634">
    <property type="term" value="C:nucleus"/>
    <property type="evidence" value="ECO:0007669"/>
    <property type="project" value="UniProtKB-SubCell"/>
</dbReference>
<dbReference type="InterPro" id="IPR017970">
    <property type="entry name" value="Homeobox_CS"/>
</dbReference>
<dbReference type="InterPro" id="IPR009057">
    <property type="entry name" value="Homeodomain-like_sf"/>
</dbReference>
<dbReference type="GO" id="GO:0045944">
    <property type="term" value="P:positive regulation of transcription by RNA polymerase II"/>
    <property type="evidence" value="ECO:0007669"/>
    <property type="project" value="EnsemblMetazoa"/>
</dbReference>
<keyword evidence="6 9" id="KW-0238">DNA-binding</keyword>
<dbReference type="InterPro" id="IPR001356">
    <property type="entry name" value="HD"/>
</dbReference>
<feature type="compositionally biased region" description="Polar residues" evidence="12">
    <location>
        <begin position="305"/>
        <end position="324"/>
    </location>
</feature>
<dbReference type="CDD" id="cd09376">
    <property type="entry name" value="LIM2_Lhx3_Lhx4"/>
    <property type="match status" value="1"/>
</dbReference>
<dbReference type="AlphaFoldDB" id="E3LCT8"/>
<dbReference type="STRING" id="31234.E3LCT8"/>
<keyword evidence="16" id="KW-1185">Reference proteome</keyword>
<dbReference type="GO" id="GO:0000977">
    <property type="term" value="F:RNA polymerase II transcription regulatory region sequence-specific DNA binding"/>
    <property type="evidence" value="ECO:0007669"/>
    <property type="project" value="EnsemblMetazoa"/>
</dbReference>
<comment type="subcellular location">
    <subcellularLocation>
        <location evidence="1 9 11">Nucleus</location>
    </subcellularLocation>
</comment>
<evidence type="ECO:0000256" key="9">
    <source>
        <dbReference type="PROSITE-ProRule" id="PRU00108"/>
    </source>
</evidence>
<feature type="domain" description="LIM zinc-binding" evidence="13">
    <location>
        <begin position="162"/>
        <end position="226"/>
    </location>
</feature>
<evidence type="ECO:0000259" key="14">
    <source>
        <dbReference type="PROSITE" id="PS50071"/>
    </source>
</evidence>
<evidence type="ECO:0000256" key="12">
    <source>
        <dbReference type="SAM" id="MobiDB-lite"/>
    </source>
</evidence>
<evidence type="ECO:0000256" key="2">
    <source>
        <dbReference type="ARBA" id="ARBA00022723"/>
    </source>
</evidence>
<dbReference type="GO" id="GO:0040040">
    <property type="term" value="P:thermosensory behavior"/>
    <property type="evidence" value="ECO:0007669"/>
    <property type="project" value="EnsemblMetazoa"/>
</dbReference>
<feature type="domain" description="LIM zinc-binding" evidence="13">
    <location>
        <begin position="103"/>
        <end position="161"/>
    </location>
</feature>
<evidence type="ECO:0000256" key="7">
    <source>
        <dbReference type="ARBA" id="ARBA00023155"/>
    </source>
</evidence>
<dbReference type="Gene3D" id="2.10.110.10">
    <property type="entry name" value="Cysteine Rich Protein"/>
    <property type="match status" value="2"/>
</dbReference>
<dbReference type="OMA" id="EFYLIAD"/>
<keyword evidence="4 10" id="KW-0862">Zinc</keyword>
<dbReference type="SMART" id="SM00389">
    <property type="entry name" value="HOX"/>
    <property type="match status" value="1"/>
</dbReference>
<feature type="DNA-binding region" description="Homeobox" evidence="9">
    <location>
        <begin position="237"/>
        <end position="296"/>
    </location>
</feature>
<dbReference type="PANTHER" id="PTHR24208:SF128">
    <property type="entry name" value="LIM3, ISOFORM G"/>
    <property type="match status" value="1"/>
</dbReference>
<evidence type="ECO:0000256" key="5">
    <source>
        <dbReference type="ARBA" id="ARBA00023038"/>
    </source>
</evidence>
<proteinExistence type="predicted"/>
<dbReference type="Gene3D" id="1.10.10.60">
    <property type="entry name" value="Homeodomain-like"/>
    <property type="match status" value="1"/>
</dbReference>
<evidence type="ECO:0000256" key="1">
    <source>
        <dbReference type="ARBA" id="ARBA00004123"/>
    </source>
</evidence>
<keyword evidence="7 9" id="KW-0371">Homeobox</keyword>
<dbReference type="PROSITE" id="PS50023">
    <property type="entry name" value="LIM_DOMAIN_2"/>
    <property type="match status" value="2"/>
</dbReference>
<dbReference type="Pfam" id="PF00046">
    <property type="entry name" value="Homeodomain"/>
    <property type="match status" value="1"/>
</dbReference>
<keyword evidence="3" id="KW-0677">Repeat</keyword>
<keyword evidence="8 9" id="KW-0539">Nucleus</keyword>
<dbReference type="SUPFAM" id="SSF57716">
    <property type="entry name" value="Glucocorticoid receptor-like (DNA-binding domain)"/>
    <property type="match status" value="1"/>
</dbReference>
<evidence type="ECO:0000256" key="11">
    <source>
        <dbReference type="RuleBase" id="RU000682"/>
    </source>
</evidence>
<dbReference type="SMART" id="SM00132">
    <property type="entry name" value="LIM"/>
    <property type="match status" value="2"/>
</dbReference>
<evidence type="ECO:0000313" key="15">
    <source>
        <dbReference type="EMBL" id="EFO82892.1"/>
    </source>
</evidence>
<protein>
    <submittedName>
        <fullName evidence="15">CRE-CEH-14 protein</fullName>
    </submittedName>
</protein>
<reference evidence="15" key="1">
    <citation type="submission" date="2007-07" db="EMBL/GenBank/DDBJ databases">
        <title>PCAP assembly of the Caenorhabditis remanei genome.</title>
        <authorList>
            <consortium name="The Caenorhabditis remanei Sequencing Consortium"/>
            <person name="Wilson R.K."/>
        </authorList>
    </citation>
    <scope>NUCLEOTIDE SEQUENCE [LARGE SCALE GENOMIC DNA]</scope>
    <source>
        <strain evidence="15">PB4641</strain>
    </source>
</reference>
<evidence type="ECO:0000256" key="6">
    <source>
        <dbReference type="ARBA" id="ARBA00023125"/>
    </source>
</evidence>
<feature type="region of interest" description="Disordered" evidence="12">
    <location>
        <begin position="295"/>
        <end position="324"/>
    </location>
</feature>
<feature type="region of interest" description="Disordered" evidence="12">
    <location>
        <begin position="348"/>
        <end position="367"/>
    </location>
</feature>
<evidence type="ECO:0000256" key="8">
    <source>
        <dbReference type="ARBA" id="ARBA00023242"/>
    </source>
</evidence>
<dbReference type="HOGENOM" id="CLU_027802_2_1_1"/>
<dbReference type="FunCoup" id="E3LCT8">
    <property type="interactions" value="180"/>
</dbReference>
<organism evidence="16">
    <name type="scientific">Caenorhabditis remanei</name>
    <name type="common">Caenorhabditis vulgaris</name>
    <dbReference type="NCBI Taxonomy" id="31234"/>
    <lineage>
        <taxon>Eukaryota</taxon>
        <taxon>Metazoa</taxon>
        <taxon>Ecdysozoa</taxon>
        <taxon>Nematoda</taxon>
        <taxon>Chromadorea</taxon>
        <taxon>Rhabditida</taxon>
        <taxon>Rhabditina</taxon>
        <taxon>Rhabditomorpha</taxon>
        <taxon>Rhabditoidea</taxon>
        <taxon>Rhabditidae</taxon>
        <taxon>Peloderinae</taxon>
        <taxon>Caenorhabditis</taxon>
    </lineage>
</organism>
<dbReference type="Proteomes" id="UP000008281">
    <property type="component" value="Unassembled WGS sequence"/>
</dbReference>
<dbReference type="CDD" id="cd00086">
    <property type="entry name" value="homeodomain"/>
    <property type="match status" value="1"/>
</dbReference>
<dbReference type="PROSITE" id="PS00478">
    <property type="entry name" value="LIM_DOMAIN_1"/>
    <property type="match status" value="1"/>
</dbReference>
<dbReference type="PROSITE" id="PS50071">
    <property type="entry name" value="HOMEOBOX_2"/>
    <property type="match status" value="1"/>
</dbReference>
<dbReference type="SUPFAM" id="SSF46689">
    <property type="entry name" value="Homeodomain-like"/>
    <property type="match status" value="1"/>
</dbReference>